<keyword evidence="1" id="KW-0812">Transmembrane</keyword>
<comment type="caution">
    <text evidence="2">The sequence shown here is derived from an EMBL/GenBank/DDBJ whole genome shotgun (WGS) entry which is preliminary data.</text>
</comment>
<evidence type="ECO:0000256" key="1">
    <source>
        <dbReference type="SAM" id="Phobius"/>
    </source>
</evidence>
<dbReference type="AlphaFoldDB" id="A0A2G3PP97"/>
<reference evidence="2 3" key="1">
    <citation type="submission" date="2017-10" db="EMBL/GenBank/DDBJ databases">
        <title>The draft genome sequence of Williamsia sp. BULT 1.1 isolated from the semi-arid grassland soils from South Africa.</title>
        <authorList>
            <person name="Kabwe M.H."/>
            <person name="Govender N."/>
            <person name="Mutseka Lunga P."/>
            <person name="Vikram S."/>
            <person name="Makhalanyane T.P."/>
        </authorList>
    </citation>
    <scope>NUCLEOTIDE SEQUENCE [LARGE SCALE GENOMIC DNA]</scope>
    <source>
        <strain evidence="2 3">BULT 1.1</strain>
    </source>
</reference>
<evidence type="ECO:0000313" key="2">
    <source>
        <dbReference type="EMBL" id="PHV67679.1"/>
    </source>
</evidence>
<feature type="transmembrane region" description="Helical" evidence="1">
    <location>
        <begin position="12"/>
        <end position="32"/>
    </location>
</feature>
<sequence length="186" mass="19922">MRRTLNALDRLAVGLFGVLLAAAGLIALLRWAGVGPVTDAVGNIDTDQIYSASEQSWWDWALLAATVLLGICGAWLLLANISPNRLRSVTVRPQGEPFVGEIDIAVADVARAAARSLERHRHVRSSAVRSYVDGVTPVVEITVTASPTADDDDLGAAVSGVRELLLSSLRGSDVQVRMLLHREPNH</sequence>
<keyword evidence="1" id="KW-0472">Membrane</keyword>
<gene>
    <name evidence="2" type="ORF">CSW57_08450</name>
</gene>
<keyword evidence="1" id="KW-1133">Transmembrane helix</keyword>
<protein>
    <recommendedName>
        <fullName evidence="4">Alkaline shock response membrane anchor protein AmaP</fullName>
    </recommendedName>
</protein>
<proteinExistence type="predicted"/>
<evidence type="ECO:0000313" key="3">
    <source>
        <dbReference type="Proteomes" id="UP000225108"/>
    </source>
</evidence>
<accession>A0A2G3PP97</accession>
<dbReference type="EMBL" id="PEBD01000005">
    <property type="protein sequence ID" value="PHV67679.1"/>
    <property type="molecule type" value="Genomic_DNA"/>
</dbReference>
<name>A0A2G3PP97_WILMA</name>
<feature type="transmembrane region" description="Helical" evidence="1">
    <location>
        <begin position="60"/>
        <end position="78"/>
    </location>
</feature>
<dbReference type="RefSeq" id="WP_099382351.1">
    <property type="nucleotide sequence ID" value="NZ_PEBD01000005.1"/>
</dbReference>
<organism evidence="2 3">
    <name type="scientific">Williamsia marianensis</name>
    <dbReference type="NCBI Taxonomy" id="85044"/>
    <lineage>
        <taxon>Bacteria</taxon>
        <taxon>Bacillati</taxon>
        <taxon>Actinomycetota</taxon>
        <taxon>Actinomycetes</taxon>
        <taxon>Mycobacteriales</taxon>
        <taxon>Nocardiaceae</taxon>
        <taxon>Williamsia</taxon>
    </lineage>
</organism>
<dbReference type="Proteomes" id="UP000225108">
    <property type="component" value="Unassembled WGS sequence"/>
</dbReference>
<evidence type="ECO:0008006" key="4">
    <source>
        <dbReference type="Google" id="ProtNLM"/>
    </source>
</evidence>